<evidence type="ECO:0000313" key="3">
    <source>
        <dbReference type="Proteomes" id="UP001501803"/>
    </source>
</evidence>
<feature type="domain" description="TIR" evidence="1">
    <location>
        <begin position="124"/>
        <end position="211"/>
    </location>
</feature>
<proteinExistence type="predicted"/>
<dbReference type="EMBL" id="BAABCN010000017">
    <property type="protein sequence ID" value="GAA3893229.1"/>
    <property type="molecule type" value="Genomic_DNA"/>
</dbReference>
<dbReference type="InterPro" id="IPR000157">
    <property type="entry name" value="TIR_dom"/>
</dbReference>
<accession>A0ABP7L1I3</accession>
<dbReference type="InterPro" id="IPR035897">
    <property type="entry name" value="Toll_tir_struct_dom_sf"/>
</dbReference>
<keyword evidence="3" id="KW-1185">Reference proteome</keyword>
<name>A0ABP7L1I3_9MICO</name>
<sequence length="375" mass="41704">MLSEAIRRIAKGSGAGRLPLEITDDAAVLELEPDPGSPTTAAVFVGSAAAGQSSRLRAVSRNCLKHFTPTLPVFDPDQGTLQSQLPPELHALNATKWSYGTSADHLASQILRLVGLAEDERRLFVSYRQVDAAKLADQLRHELIDAGWDVFLDRFSIPPGADFQRRLDKELAEKAFVLLLETPTASGSPWVEHEIAFALQRRLGLMSLTLPDTRDSELYPALDSSARFRIGESDVVGAAPEYVLTKEAIRKVVEEVEQRHAAAYSLRRESAMLEASEELRRCGYLVRPLGEWTLVAEKSDRREVVFVTARAPEASDLRTVAQLRALQKPYVLPTRGWIVHPTEDIDTDRSSLIRWLSRHRQISSTPVMLLAKRVA</sequence>
<dbReference type="Pfam" id="PF13676">
    <property type="entry name" value="TIR_2"/>
    <property type="match status" value="1"/>
</dbReference>
<protein>
    <recommendedName>
        <fullName evidence="1">TIR domain-containing protein</fullName>
    </recommendedName>
</protein>
<gene>
    <name evidence="2" type="ORF">GCM10022381_38660</name>
</gene>
<dbReference type="Proteomes" id="UP001501803">
    <property type="component" value="Unassembled WGS sequence"/>
</dbReference>
<evidence type="ECO:0000313" key="2">
    <source>
        <dbReference type="EMBL" id="GAA3893229.1"/>
    </source>
</evidence>
<reference evidence="3" key="1">
    <citation type="journal article" date="2019" name="Int. J. Syst. Evol. Microbiol.">
        <title>The Global Catalogue of Microorganisms (GCM) 10K type strain sequencing project: providing services to taxonomists for standard genome sequencing and annotation.</title>
        <authorList>
            <consortium name="The Broad Institute Genomics Platform"/>
            <consortium name="The Broad Institute Genome Sequencing Center for Infectious Disease"/>
            <person name="Wu L."/>
            <person name="Ma J."/>
        </authorList>
    </citation>
    <scope>NUCLEOTIDE SEQUENCE [LARGE SCALE GENOMIC DNA]</scope>
    <source>
        <strain evidence="3">JCM 17021</strain>
    </source>
</reference>
<dbReference type="Gene3D" id="3.40.50.10140">
    <property type="entry name" value="Toll/interleukin-1 receptor homology (TIR) domain"/>
    <property type="match status" value="1"/>
</dbReference>
<dbReference type="SUPFAM" id="SSF52200">
    <property type="entry name" value="Toll/Interleukin receptor TIR domain"/>
    <property type="match status" value="1"/>
</dbReference>
<evidence type="ECO:0000259" key="1">
    <source>
        <dbReference type="Pfam" id="PF13676"/>
    </source>
</evidence>
<organism evidence="2 3">
    <name type="scientific">Leifsonia kafniensis</name>
    <dbReference type="NCBI Taxonomy" id="475957"/>
    <lineage>
        <taxon>Bacteria</taxon>
        <taxon>Bacillati</taxon>
        <taxon>Actinomycetota</taxon>
        <taxon>Actinomycetes</taxon>
        <taxon>Micrococcales</taxon>
        <taxon>Microbacteriaceae</taxon>
        <taxon>Leifsonia</taxon>
    </lineage>
</organism>
<comment type="caution">
    <text evidence="2">The sequence shown here is derived from an EMBL/GenBank/DDBJ whole genome shotgun (WGS) entry which is preliminary data.</text>
</comment>